<dbReference type="RefSeq" id="WP_097280413.1">
    <property type="nucleotide sequence ID" value="NZ_OCNJ01000008.1"/>
</dbReference>
<keyword evidence="5 7" id="KW-1133">Transmembrane helix</keyword>
<evidence type="ECO:0000256" key="6">
    <source>
        <dbReference type="ARBA" id="ARBA00023136"/>
    </source>
</evidence>
<dbReference type="AlphaFoldDB" id="A0A286GSV0"/>
<dbReference type="Pfam" id="PF13641">
    <property type="entry name" value="Glyco_tranf_2_3"/>
    <property type="match status" value="1"/>
</dbReference>
<feature type="transmembrane region" description="Helical" evidence="7">
    <location>
        <begin position="72"/>
        <end position="92"/>
    </location>
</feature>
<feature type="transmembrane region" description="Helical" evidence="7">
    <location>
        <begin position="517"/>
        <end position="536"/>
    </location>
</feature>
<dbReference type="GO" id="GO:0035438">
    <property type="term" value="F:cyclic-di-GMP binding"/>
    <property type="evidence" value="ECO:0007669"/>
    <property type="project" value="InterPro"/>
</dbReference>
<feature type="transmembrane region" description="Helical" evidence="7">
    <location>
        <begin position="408"/>
        <end position="432"/>
    </location>
</feature>
<evidence type="ECO:0000256" key="5">
    <source>
        <dbReference type="ARBA" id="ARBA00022989"/>
    </source>
</evidence>
<feature type="transmembrane region" description="Helical" evidence="7">
    <location>
        <begin position="373"/>
        <end position="396"/>
    </location>
</feature>
<comment type="subcellular location">
    <subcellularLocation>
        <location evidence="1">Membrane</location>
        <topology evidence="1">Multi-pass membrane protein</topology>
    </subcellularLocation>
</comment>
<dbReference type="InterPro" id="IPR003919">
    <property type="entry name" value="Cell_synth_A"/>
</dbReference>
<evidence type="ECO:0000313" key="9">
    <source>
        <dbReference type="Proteomes" id="UP000219621"/>
    </source>
</evidence>
<protein>
    <submittedName>
        <fullName evidence="8">Cellulose synthase (UDP-forming)</fullName>
    </submittedName>
</protein>
<organism evidence="8 9">
    <name type="scientific">Caenispirillum bisanense</name>
    <dbReference type="NCBI Taxonomy" id="414052"/>
    <lineage>
        <taxon>Bacteria</taxon>
        <taxon>Pseudomonadati</taxon>
        <taxon>Pseudomonadota</taxon>
        <taxon>Alphaproteobacteria</taxon>
        <taxon>Rhodospirillales</taxon>
        <taxon>Novispirillaceae</taxon>
        <taxon>Caenispirillum</taxon>
    </lineage>
</organism>
<feature type="transmembrane region" description="Helical" evidence="7">
    <location>
        <begin position="12"/>
        <end position="28"/>
    </location>
</feature>
<evidence type="ECO:0000256" key="1">
    <source>
        <dbReference type="ARBA" id="ARBA00004141"/>
    </source>
</evidence>
<dbReference type="GO" id="GO:0016759">
    <property type="term" value="F:cellulose synthase activity"/>
    <property type="evidence" value="ECO:0007669"/>
    <property type="project" value="InterPro"/>
</dbReference>
<feature type="transmembrane region" description="Helical" evidence="7">
    <location>
        <begin position="485"/>
        <end position="505"/>
    </location>
</feature>
<dbReference type="OrthoDB" id="9806824at2"/>
<keyword evidence="4 7" id="KW-0812">Transmembrane</keyword>
<dbReference type="SUPFAM" id="SSF53448">
    <property type="entry name" value="Nucleotide-diphospho-sugar transferases"/>
    <property type="match status" value="1"/>
</dbReference>
<keyword evidence="6 7" id="KW-0472">Membrane</keyword>
<name>A0A286GSV0_9PROT</name>
<reference evidence="8 9" key="1">
    <citation type="submission" date="2017-09" db="EMBL/GenBank/DDBJ databases">
        <authorList>
            <person name="Ehlers B."/>
            <person name="Leendertz F.H."/>
        </authorList>
    </citation>
    <scope>NUCLEOTIDE SEQUENCE [LARGE SCALE GENOMIC DNA]</scope>
    <source>
        <strain evidence="8 9">USBA 140</strain>
    </source>
</reference>
<dbReference type="Gene3D" id="3.90.550.10">
    <property type="entry name" value="Spore Coat Polysaccharide Biosynthesis Protein SpsA, Chain A"/>
    <property type="match status" value="1"/>
</dbReference>
<keyword evidence="2" id="KW-0328">Glycosyltransferase</keyword>
<evidence type="ECO:0000256" key="4">
    <source>
        <dbReference type="ARBA" id="ARBA00022692"/>
    </source>
</evidence>
<dbReference type="PANTHER" id="PTHR43867:SF2">
    <property type="entry name" value="CELLULOSE SYNTHASE CATALYTIC SUBUNIT A [UDP-FORMING]"/>
    <property type="match status" value="1"/>
</dbReference>
<accession>A0A286GSV0</accession>
<dbReference type="GO" id="GO:0005886">
    <property type="term" value="C:plasma membrane"/>
    <property type="evidence" value="ECO:0007669"/>
    <property type="project" value="TreeGrafter"/>
</dbReference>
<dbReference type="EMBL" id="OCNJ01000008">
    <property type="protein sequence ID" value="SOD98542.1"/>
    <property type="molecule type" value="Genomic_DNA"/>
</dbReference>
<evidence type="ECO:0000256" key="7">
    <source>
        <dbReference type="SAM" id="Phobius"/>
    </source>
</evidence>
<evidence type="ECO:0000256" key="2">
    <source>
        <dbReference type="ARBA" id="ARBA00022676"/>
    </source>
</evidence>
<proteinExistence type="predicted"/>
<dbReference type="CDD" id="cd06421">
    <property type="entry name" value="CESA_CelA_like"/>
    <property type="match status" value="1"/>
</dbReference>
<gene>
    <name evidence="8" type="ORF">SAMN05421508_1083</name>
</gene>
<dbReference type="PRINTS" id="PR01439">
    <property type="entry name" value="CELLSNTHASEA"/>
</dbReference>
<keyword evidence="3" id="KW-0808">Transferase</keyword>
<feature type="transmembrane region" description="Helical" evidence="7">
    <location>
        <begin position="35"/>
        <end position="52"/>
    </location>
</feature>
<dbReference type="GO" id="GO:0006011">
    <property type="term" value="P:UDP-alpha-D-glucose metabolic process"/>
    <property type="evidence" value="ECO:0007669"/>
    <property type="project" value="InterPro"/>
</dbReference>
<dbReference type="Proteomes" id="UP000219621">
    <property type="component" value="Unassembled WGS sequence"/>
</dbReference>
<evidence type="ECO:0000313" key="8">
    <source>
        <dbReference type="EMBL" id="SOD98542.1"/>
    </source>
</evidence>
<evidence type="ECO:0000256" key="3">
    <source>
        <dbReference type="ARBA" id="ARBA00022679"/>
    </source>
</evidence>
<dbReference type="PANTHER" id="PTHR43867">
    <property type="entry name" value="CELLULOSE SYNTHASE CATALYTIC SUBUNIT A [UDP-FORMING]"/>
    <property type="match status" value="1"/>
</dbReference>
<keyword evidence="9" id="KW-1185">Reference proteome</keyword>
<dbReference type="InterPro" id="IPR050321">
    <property type="entry name" value="Glycosyltr_2/OpgH_subfam"/>
</dbReference>
<sequence length="656" mass="72497">MLALTETQSALVHLVVAAAMVVVFTTILRPERNAHRVVMFGLASFFALRYIAWRATETLAPFGATWDCVASWSFFLFECGALLSSLSAFLILSRTKSRSAEADAHAQWWSPRRAPKVAVLIATYNEDRSILERTLAGASALDYPDVDVYVLDDGRREWLSEFAAAYGARHVMRPDNTHAKAGNINHALRMLLAQDEPPDFVAVLDADFVPHSDFLTRTLALFHEQDVGLVQTPQHFFNPDPVQYNLGLQRSYPDEQRFFFDHLQPSRDAWGIAVCCGTSSVIRTSALADVGLFPTDSVTEDFLLTLVLKNAGYRTVYLAEPVTEGLAPEGLKEYVTQRARWCLGQMQILRGRLGPFRPNALSLADRWSMVDAMLYWTLSFPFRVAALVYPILYWYFNIIVVNADVPDVLTYFGVYFVFVLGTMNFISGGLIVPLVHDVSQLLGAFPIMRAAAIGLVRPHGHPFKVTAKGGDRTRTVVQWTLMRPFMVLFSLTAGGLLIGLFSPSFAFADAGDGKAVILFWTLVNLLVLALVMMACVELPRSERHLVDLPDRVGVEIGGEQHVVWMRGLTPDGARLRGIVGRVGEPLRVSIERIGVVPGVVAAVDEGGIRASLQPDQAQRTAILRHLYGTGSAPGVVKSSSTSVFKDFVIRLRSGRP</sequence>
<dbReference type="InterPro" id="IPR029044">
    <property type="entry name" value="Nucleotide-diphossugar_trans"/>
</dbReference>